<organism evidence="7 8">
    <name type="scientific">Cordylochernes scorpioides</name>
    <dbReference type="NCBI Taxonomy" id="51811"/>
    <lineage>
        <taxon>Eukaryota</taxon>
        <taxon>Metazoa</taxon>
        <taxon>Ecdysozoa</taxon>
        <taxon>Arthropoda</taxon>
        <taxon>Chelicerata</taxon>
        <taxon>Arachnida</taxon>
        <taxon>Pseudoscorpiones</taxon>
        <taxon>Cheliferoidea</taxon>
        <taxon>Chernetidae</taxon>
        <taxon>Cordylochernes</taxon>
    </lineage>
</organism>
<name>A0ABY6LLM5_9ARAC</name>
<keyword evidence="8" id="KW-1185">Reference proteome</keyword>
<reference evidence="7 8" key="1">
    <citation type="submission" date="2022-01" db="EMBL/GenBank/DDBJ databases">
        <title>A chromosomal length assembly of Cordylochernes scorpioides.</title>
        <authorList>
            <person name="Zeh D."/>
            <person name="Zeh J."/>
        </authorList>
    </citation>
    <scope>NUCLEOTIDE SEQUENCE [LARGE SCALE GENOMIC DNA]</scope>
    <source>
        <strain evidence="7">IN4F17</strain>
        <tissue evidence="7">Whole Body</tissue>
    </source>
</reference>
<dbReference type="Gene3D" id="3.30.200.20">
    <property type="entry name" value="Phosphorylase Kinase, domain 1"/>
    <property type="match status" value="2"/>
</dbReference>
<keyword evidence="4" id="KW-0067">ATP-binding</keyword>
<feature type="compositionally biased region" description="Low complexity" evidence="5">
    <location>
        <begin position="445"/>
        <end position="459"/>
    </location>
</feature>
<dbReference type="Proteomes" id="UP001235939">
    <property type="component" value="Chromosome 20"/>
</dbReference>
<dbReference type="InterPro" id="IPR011009">
    <property type="entry name" value="Kinase-like_dom_sf"/>
</dbReference>
<keyword evidence="1" id="KW-0808">Transferase</keyword>
<keyword evidence="3" id="KW-0418">Kinase</keyword>
<evidence type="ECO:0000256" key="2">
    <source>
        <dbReference type="ARBA" id="ARBA00022741"/>
    </source>
</evidence>
<evidence type="ECO:0000256" key="1">
    <source>
        <dbReference type="ARBA" id="ARBA00022679"/>
    </source>
</evidence>
<evidence type="ECO:0000256" key="3">
    <source>
        <dbReference type="ARBA" id="ARBA00022777"/>
    </source>
</evidence>
<proteinExistence type="predicted"/>
<feature type="region of interest" description="Disordered" evidence="5">
    <location>
        <begin position="797"/>
        <end position="878"/>
    </location>
</feature>
<evidence type="ECO:0000313" key="8">
    <source>
        <dbReference type="Proteomes" id="UP001235939"/>
    </source>
</evidence>
<evidence type="ECO:0000259" key="6">
    <source>
        <dbReference type="PROSITE" id="PS50011"/>
    </source>
</evidence>
<dbReference type="InterPro" id="IPR000719">
    <property type="entry name" value="Prot_kinase_dom"/>
</dbReference>
<dbReference type="EMBL" id="CP092882">
    <property type="protein sequence ID" value="UYV81196.1"/>
    <property type="molecule type" value="Genomic_DNA"/>
</dbReference>
<sequence>MPPVDPDTLFKKLKDLGVEEYKALYNNNEGVKFVKPINCGGNGIIHKAILNRRKVAVKEFLSPHASENEIHYLNNLEHENIIEFIKSITQRGPNGEKVFAILEYCPRTLADLIDKYVLTYKSKRDIVWQIVNGLDYLVEQHIVHRDLTTPNILESEFGRIKIADFGPSRVLIAKEDFKAKEYNVTTLWYKAPEVIKKIPYSFSIDMWSLGLIIAEMWVEKPLLQIDEEPDLLSAIEDMWDPRPNGAKVFAILEYCPRSLADVIDIYFLTYKNKRDIVWQIVNGLEYLVKQHIVHRDLTTPNILESETRRFKIADFGPSRVLIAKEDFKAKEYNVTTLWYKAPEVIKNIPYSFSIDMWSLGLIIAEMWVEKPLLQIDEEPDLLSAIEDMWDPSKDGFIDNVLFMAEKPVTDLVKHLLQIEPKDRATIDDVKESPFLTEIPEDDNSSEISENTSSSSIEDSVPLLTTQTSEVNEDQAIDDQMETEQIAPLPEQQTNQGRKRPRVEQYKALYQDNEGVKFVKPINCGGNGIIHQATLDGRKVAVKEFLYPHASENEISYLKHLKHENIIEFVKTITQRGRHWDKVFAILEFCPRTLAELIARSSLSYSYKKDIVWQIANGLDYLVKQHIVHRDLTPWNILESEAGRFKIADFGPSRVLFAKEDFKAKEYNVTALWYKAPEVIKKTPYSFAIDMWALGLIIAELWVRKPLLPINKESDLLSAIENMWDPNKDRFIDFVLFMAETSVVDLVKHLLQIEPKDRATIDDVKKSPFLTGIPENDYFANIFEMNASDVFVNPSSSSSEVSAPLLTTQTSETRAIHQGTGGNAWKRRGLPADEDVWPGSGRAGEHREGGASIRRGSHHRKHPSQETRGQDSGWEPPNR</sequence>
<evidence type="ECO:0000256" key="4">
    <source>
        <dbReference type="ARBA" id="ARBA00022840"/>
    </source>
</evidence>
<dbReference type="InterPro" id="IPR045269">
    <property type="entry name" value="Atg1-like"/>
</dbReference>
<dbReference type="PANTHER" id="PTHR24348:SF22">
    <property type="entry name" value="NON-SPECIFIC SERINE_THREONINE PROTEIN KINASE"/>
    <property type="match status" value="1"/>
</dbReference>
<dbReference type="CDD" id="cd00180">
    <property type="entry name" value="PKc"/>
    <property type="match status" value="1"/>
</dbReference>
<feature type="domain" description="Protein kinase" evidence="6">
    <location>
        <begin position="31"/>
        <end position="435"/>
    </location>
</feature>
<evidence type="ECO:0000256" key="5">
    <source>
        <dbReference type="SAM" id="MobiDB-lite"/>
    </source>
</evidence>
<gene>
    <name evidence="7" type="ORF">LAZ67_20000317</name>
</gene>
<feature type="region of interest" description="Disordered" evidence="5">
    <location>
        <begin position="428"/>
        <end position="461"/>
    </location>
</feature>
<evidence type="ECO:0000313" key="7">
    <source>
        <dbReference type="EMBL" id="UYV81196.1"/>
    </source>
</evidence>
<dbReference type="Pfam" id="PF00069">
    <property type="entry name" value="Pkinase"/>
    <property type="match status" value="3"/>
</dbReference>
<dbReference type="SUPFAM" id="SSF56112">
    <property type="entry name" value="Protein kinase-like (PK-like)"/>
    <property type="match status" value="3"/>
</dbReference>
<dbReference type="Gene3D" id="1.10.510.10">
    <property type="entry name" value="Transferase(Phosphotransferase) domain 1"/>
    <property type="match status" value="3"/>
</dbReference>
<dbReference type="PANTHER" id="PTHR24348">
    <property type="entry name" value="SERINE/THREONINE-PROTEIN KINASE UNC-51-RELATED"/>
    <property type="match status" value="1"/>
</dbReference>
<accession>A0ABY6LLM5</accession>
<protein>
    <submittedName>
        <fullName evidence="7">CDK9</fullName>
    </submittedName>
</protein>
<feature type="domain" description="Protein kinase" evidence="6">
    <location>
        <begin position="515"/>
        <end position="769"/>
    </location>
</feature>
<keyword evidence="2" id="KW-0547">Nucleotide-binding</keyword>
<dbReference type="PROSITE" id="PS50011">
    <property type="entry name" value="PROTEIN_KINASE_DOM"/>
    <property type="match status" value="2"/>
</dbReference>